<organism evidence="1 2">
    <name type="scientific">Halosquirtibacter laminarini</name>
    <dbReference type="NCBI Taxonomy" id="3374600"/>
    <lineage>
        <taxon>Bacteria</taxon>
        <taxon>Pseudomonadati</taxon>
        <taxon>Bacteroidota</taxon>
        <taxon>Bacteroidia</taxon>
        <taxon>Marinilabiliales</taxon>
        <taxon>Prolixibacteraceae</taxon>
        <taxon>Halosquirtibacter</taxon>
    </lineage>
</organism>
<accession>A0AC61NFU4</accession>
<evidence type="ECO:0000313" key="2">
    <source>
        <dbReference type="Proteomes" id="UP000826212"/>
    </source>
</evidence>
<reference evidence="1" key="1">
    <citation type="submission" date="2021-08" db="EMBL/GenBank/DDBJ databases">
        <title>Novel anaerobic bacterium isolated from sea squirt in East Sea, Republic of Korea.</title>
        <authorList>
            <person name="Nguyen T.H."/>
            <person name="Li Z."/>
            <person name="Lee Y.-J."/>
            <person name="Ko J."/>
            <person name="Kim S.-G."/>
        </authorList>
    </citation>
    <scope>NUCLEOTIDE SEQUENCE</scope>
    <source>
        <strain evidence="1">KCTC 25031</strain>
    </source>
</reference>
<protein>
    <submittedName>
        <fullName evidence="1">Uncharacterized protein</fullName>
    </submittedName>
</protein>
<gene>
    <name evidence="1" type="ORF">K4L44_00795</name>
</gene>
<dbReference type="Proteomes" id="UP000826212">
    <property type="component" value="Chromosome"/>
</dbReference>
<evidence type="ECO:0000313" key="1">
    <source>
        <dbReference type="EMBL" id="QZE14436.1"/>
    </source>
</evidence>
<dbReference type="EMBL" id="CP081303">
    <property type="protein sequence ID" value="QZE14436.1"/>
    <property type="molecule type" value="Genomic_DNA"/>
</dbReference>
<proteinExistence type="predicted"/>
<keyword evidence="2" id="KW-1185">Reference proteome</keyword>
<sequence>MIDALAKYLNYDGILKYKDETVLSIPQIHAWSYYATIEIRYTQESLLFAKEAWSELIRKTGTLGIEIPTLLQTQQRLEREVIRTVTQNDEEEGILRVSIYPDQHYSIELFLVKTKFWELKKEGGWTKVLKYPDIINLPYWYRHNNVWPTYKKIHLETGYNTILVQDDHDLIVESTDGGFFFIEKKKVFYVGKPLYTNAISHYVIENYNTNGKVEVLSSVTSERIHKADELFILDNAHGLRWILAMDQRRYFSITSKNIYQWLYQQFSENQTV</sequence>
<name>A0AC61NFU4_9BACT</name>